<evidence type="ECO:0000256" key="1">
    <source>
        <dbReference type="SAM" id="Phobius"/>
    </source>
</evidence>
<feature type="domain" description="DUF547" evidence="2">
    <location>
        <begin position="107"/>
        <end position="219"/>
    </location>
</feature>
<evidence type="ECO:0000259" key="2">
    <source>
        <dbReference type="Pfam" id="PF04784"/>
    </source>
</evidence>
<protein>
    <submittedName>
        <fullName evidence="3">DUF547 domain-containing protein</fullName>
    </submittedName>
</protein>
<dbReference type="Pfam" id="PF04784">
    <property type="entry name" value="DUF547"/>
    <property type="match status" value="1"/>
</dbReference>
<comment type="caution">
    <text evidence="3">The sequence shown here is derived from an EMBL/GenBank/DDBJ whole genome shotgun (WGS) entry which is preliminary data.</text>
</comment>
<reference evidence="4" key="1">
    <citation type="journal article" date="2019" name="Int. J. Syst. Evol. Microbiol.">
        <title>The Global Catalogue of Microorganisms (GCM) 10K type strain sequencing project: providing services to taxonomists for standard genome sequencing and annotation.</title>
        <authorList>
            <consortium name="The Broad Institute Genomics Platform"/>
            <consortium name="The Broad Institute Genome Sequencing Center for Infectious Disease"/>
            <person name="Wu L."/>
            <person name="Ma J."/>
        </authorList>
    </citation>
    <scope>NUCLEOTIDE SEQUENCE [LARGE SCALE GENOMIC DNA]</scope>
    <source>
        <strain evidence="4">JCM 17551</strain>
    </source>
</reference>
<accession>A0ABP7MTK6</accession>
<evidence type="ECO:0000313" key="3">
    <source>
        <dbReference type="EMBL" id="GAA3929838.1"/>
    </source>
</evidence>
<evidence type="ECO:0000313" key="4">
    <source>
        <dbReference type="Proteomes" id="UP001501565"/>
    </source>
</evidence>
<dbReference type="PANTHER" id="PTHR46361">
    <property type="entry name" value="ELECTRON CARRIER/ PROTEIN DISULFIDE OXIDOREDUCTASE"/>
    <property type="match status" value="1"/>
</dbReference>
<feature type="transmembrane region" description="Helical" evidence="1">
    <location>
        <begin position="21"/>
        <end position="40"/>
    </location>
</feature>
<proteinExistence type="predicted"/>
<dbReference type="Proteomes" id="UP001501565">
    <property type="component" value="Unassembled WGS sequence"/>
</dbReference>
<keyword evidence="4" id="KW-1185">Reference proteome</keyword>
<dbReference type="RefSeq" id="WP_344799179.1">
    <property type="nucleotide sequence ID" value="NZ_BAABBN010000007.1"/>
</dbReference>
<organism evidence="3 4">
    <name type="scientific">Litoribacillus peritrichatus</name>
    <dbReference type="NCBI Taxonomy" id="718191"/>
    <lineage>
        <taxon>Bacteria</taxon>
        <taxon>Pseudomonadati</taxon>
        <taxon>Pseudomonadota</taxon>
        <taxon>Gammaproteobacteria</taxon>
        <taxon>Oceanospirillales</taxon>
        <taxon>Oceanospirillaceae</taxon>
        <taxon>Litoribacillus</taxon>
    </lineage>
</organism>
<keyword evidence="1" id="KW-1133">Transmembrane helix</keyword>
<keyword evidence="1" id="KW-0472">Membrane</keyword>
<dbReference type="EMBL" id="BAABBN010000007">
    <property type="protein sequence ID" value="GAA3929838.1"/>
    <property type="molecule type" value="Genomic_DNA"/>
</dbReference>
<sequence>MNSISRSKGRDSAFRKVRLNWGLTGLFAFISIMFSIPAVASVTDFWSQSDETNSATIDHSQWQTVLDRYLITDDPSNVNLFNYQAVKSSDRKLLGQYLQSMQTLDPRRYNKREQMAYWINLYNALTVQLILDNYPVKSITKLGDSLFSFGPWDDDAAKIQGKTLSLNHIEHKILRPIWKDLRIHYAVNCASFSCPNLSAQAFTSQNTEQLLNEGAAAYINHPRGIQVDGNDLIISSIYDWYIEDFGDNQSSLLEHFKAFAKPDLLIKLHQFESKRGDIDHNYDWSLNKPK</sequence>
<dbReference type="InterPro" id="IPR006869">
    <property type="entry name" value="DUF547"/>
</dbReference>
<dbReference type="PANTHER" id="PTHR46361:SF3">
    <property type="entry name" value="ELECTRON CARRIER_ PROTEIN DISULFIDE OXIDOREDUCTASE"/>
    <property type="match status" value="1"/>
</dbReference>
<keyword evidence="1" id="KW-0812">Transmembrane</keyword>
<name>A0ABP7MTK6_9GAMM</name>
<gene>
    <name evidence="3" type="ORF">GCM10022277_28060</name>
</gene>